<feature type="compositionally biased region" description="Basic residues" evidence="3">
    <location>
        <begin position="202"/>
        <end position="211"/>
    </location>
</feature>
<dbReference type="AlphaFoldDB" id="A0A7S4JAG1"/>
<organism evidence="5">
    <name type="scientific">Prymnesium polylepis</name>
    <dbReference type="NCBI Taxonomy" id="72548"/>
    <lineage>
        <taxon>Eukaryota</taxon>
        <taxon>Haptista</taxon>
        <taxon>Haptophyta</taxon>
        <taxon>Prymnesiophyceae</taxon>
        <taxon>Prymnesiales</taxon>
        <taxon>Prymnesiaceae</taxon>
        <taxon>Prymnesium</taxon>
    </lineage>
</organism>
<feature type="region of interest" description="Disordered" evidence="3">
    <location>
        <begin position="196"/>
        <end position="216"/>
    </location>
</feature>
<feature type="region of interest" description="Disordered" evidence="3">
    <location>
        <begin position="456"/>
        <end position="500"/>
    </location>
</feature>
<evidence type="ECO:0000256" key="1">
    <source>
        <dbReference type="ARBA" id="ARBA00023054"/>
    </source>
</evidence>
<dbReference type="GO" id="GO:0005856">
    <property type="term" value="C:cytoskeleton"/>
    <property type="evidence" value="ECO:0007669"/>
    <property type="project" value="UniProtKB-ARBA"/>
</dbReference>
<dbReference type="EMBL" id="HBKO01034749">
    <property type="protein sequence ID" value="CAE2257425.1"/>
    <property type="molecule type" value="Transcribed_RNA"/>
</dbReference>
<proteinExistence type="predicted"/>
<reference evidence="5" key="1">
    <citation type="submission" date="2021-01" db="EMBL/GenBank/DDBJ databases">
        <authorList>
            <person name="Corre E."/>
            <person name="Pelletier E."/>
            <person name="Niang G."/>
            <person name="Scheremetjew M."/>
            <person name="Finn R."/>
            <person name="Kale V."/>
            <person name="Holt S."/>
            <person name="Cochrane G."/>
            <person name="Meng A."/>
            <person name="Brown T."/>
            <person name="Cohen L."/>
        </authorList>
    </citation>
    <scope>NUCLEOTIDE SEQUENCE</scope>
    <source>
        <strain evidence="5">UIO037</strain>
    </source>
</reference>
<gene>
    <name evidence="5" type="ORF">CPOL0286_LOCUS15805</name>
</gene>
<dbReference type="PANTHER" id="PTHR21683:SF3">
    <property type="entry name" value="CILIA AND FLAGELLA ASSOCIATED PROTEIN 100"/>
    <property type="match status" value="1"/>
</dbReference>
<keyword evidence="1 2" id="KW-0175">Coiled coil</keyword>
<dbReference type="InterPro" id="IPR025252">
    <property type="entry name" value="DUF4200"/>
</dbReference>
<sequence length="500" mass="58444">MPTDEEVFALRDEEQQRKRQERERARELHVWEKGVTRRTLGDQHEEEEQKTKLNLVTSATRDRRKEKENMADFIAKKREMFLVQMSLDTKRAEIRKLEERAQQREEALRKSEQMLEEDALRFDQFLKDNDQKAVQAIKKAEAETKAKAEKVQEIKKLNAQITQIKSEMSKFEEQLEDCRKYKDFLDKLTPPEWFEEQEAAKQRRKEQRKARKLAERQAALDEKAAAVQAQIEAEAEAERAKKGRRNRKDKSLEETLEKEKQAAKAPVLTLDDISDDDVPEEEEDAPMYFQEPQQLLDIFTALEESNLFLIQNSQETEEALEELKAKFAETRQRMEAESAGLKAQIDTLKGSIKVEEDKGRALLDRAGKNTGVQAQERTLDELNRKVAEVYRAIFSEADNSLGTLQMLTNIEARLEELLSIIDAMPKEEVEAAEKQKEKERRQRVREAKQALAAKLQEERIQRSIRRSQEPVRRRVGKPIMFRSQPIQRKKKRSPRGEESG</sequence>
<evidence type="ECO:0000256" key="2">
    <source>
        <dbReference type="SAM" id="Coils"/>
    </source>
</evidence>
<evidence type="ECO:0000313" key="5">
    <source>
        <dbReference type="EMBL" id="CAE2257425.1"/>
    </source>
</evidence>
<feature type="compositionally biased region" description="Basic and acidic residues" evidence="3">
    <location>
        <begin position="456"/>
        <end position="472"/>
    </location>
</feature>
<feature type="coiled-coil region" evidence="2">
    <location>
        <begin position="306"/>
        <end position="392"/>
    </location>
</feature>
<evidence type="ECO:0000259" key="4">
    <source>
        <dbReference type="Pfam" id="PF13863"/>
    </source>
</evidence>
<accession>A0A7S4JAG1</accession>
<feature type="compositionally biased region" description="Basic and acidic residues" evidence="3">
    <location>
        <begin position="8"/>
        <end position="24"/>
    </location>
</feature>
<dbReference type="InterPro" id="IPR051147">
    <property type="entry name" value="CFAP_domain-containing"/>
</dbReference>
<dbReference type="PANTHER" id="PTHR21683">
    <property type="entry name" value="COILED-COIL DOMAIN-CONTAINING PROTEIN 42 LIKE-2-LIKE-RELATED"/>
    <property type="match status" value="1"/>
</dbReference>
<dbReference type="Pfam" id="PF13863">
    <property type="entry name" value="DUF4200"/>
    <property type="match status" value="1"/>
</dbReference>
<feature type="compositionally biased region" description="Basic and acidic residues" evidence="3">
    <location>
        <begin position="249"/>
        <end position="262"/>
    </location>
</feature>
<protein>
    <recommendedName>
        <fullName evidence="4">DUF4200 domain-containing protein</fullName>
    </recommendedName>
</protein>
<feature type="domain" description="DUF4200" evidence="4">
    <location>
        <begin position="73"/>
        <end position="190"/>
    </location>
</feature>
<feature type="region of interest" description="Disordered" evidence="3">
    <location>
        <begin position="229"/>
        <end position="269"/>
    </location>
</feature>
<feature type="region of interest" description="Disordered" evidence="3">
    <location>
        <begin position="1"/>
        <end position="24"/>
    </location>
</feature>
<evidence type="ECO:0000256" key="3">
    <source>
        <dbReference type="SAM" id="MobiDB-lite"/>
    </source>
</evidence>
<name>A0A7S4JAG1_9EUKA</name>